<dbReference type="Proteomes" id="UP000005426">
    <property type="component" value="Unassembled WGS sequence"/>
</dbReference>
<feature type="transmembrane region" description="Helical" evidence="2">
    <location>
        <begin position="126"/>
        <end position="148"/>
    </location>
</feature>
<proteinExistence type="predicted"/>
<feature type="region of interest" description="Disordered" evidence="1">
    <location>
        <begin position="74"/>
        <end position="96"/>
    </location>
</feature>
<dbReference type="GeneID" id="25779280"/>
<protein>
    <submittedName>
        <fullName evidence="3">Uncharacterized protein</fullName>
    </submittedName>
</protein>
<sequence length="150" mass="16556">MDGHGCRNITNVRATLASDNGNPGHPHNPHRDRQGYLAARDIIPRPAAPGPIDLESQAINSLYEEPFFSSDEYADFSSTSTSTSSQSSPGTSFEHPDWQYADWARIIPARYVHYEEPEKPDQKGCWQWGLIVLFVVALGSIGGVIVAVHH</sequence>
<organism evidence="3 4">
    <name type="scientific">Hypocrea atroviridis (strain ATCC 20476 / IMI 206040)</name>
    <name type="common">Trichoderma atroviride</name>
    <dbReference type="NCBI Taxonomy" id="452589"/>
    <lineage>
        <taxon>Eukaryota</taxon>
        <taxon>Fungi</taxon>
        <taxon>Dikarya</taxon>
        <taxon>Ascomycota</taxon>
        <taxon>Pezizomycotina</taxon>
        <taxon>Sordariomycetes</taxon>
        <taxon>Hypocreomycetidae</taxon>
        <taxon>Hypocreales</taxon>
        <taxon>Hypocreaceae</taxon>
        <taxon>Trichoderma</taxon>
    </lineage>
</organism>
<keyword evidence="4" id="KW-1185">Reference proteome</keyword>
<evidence type="ECO:0000256" key="2">
    <source>
        <dbReference type="SAM" id="Phobius"/>
    </source>
</evidence>
<reference evidence="3 4" key="1">
    <citation type="journal article" date="2011" name="Genome Biol.">
        <title>Comparative genome sequence analysis underscores mycoparasitism as the ancestral life style of Trichoderma.</title>
        <authorList>
            <person name="Kubicek C.P."/>
            <person name="Herrera-Estrella A."/>
            <person name="Seidl-Seiboth V."/>
            <person name="Martinez D.A."/>
            <person name="Druzhinina I.S."/>
            <person name="Thon M."/>
            <person name="Zeilinger S."/>
            <person name="Casas-Flores S."/>
            <person name="Horwitz B.A."/>
            <person name="Mukherjee P.K."/>
            <person name="Mukherjee M."/>
            <person name="Kredics L."/>
            <person name="Alcaraz L.D."/>
            <person name="Aerts A."/>
            <person name="Antal Z."/>
            <person name="Atanasova L."/>
            <person name="Cervantes-Badillo M.G."/>
            <person name="Challacombe J."/>
            <person name="Chertkov O."/>
            <person name="McCluskey K."/>
            <person name="Coulpier F."/>
            <person name="Deshpande N."/>
            <person name="von Doehren H."/>
            <person name="Ebbole D.J."/>
            <person name="Esquivel-Naranjo E.U."/>
            <person name="Fekete E."/>
            <person name="Flipphi M."/>
            <person name="Glaser F."/>
            <person name="Gomez-Rodriguez E.Y."/>
            <person name="Gruber S."/>
            <person name="Han C."/>
            <person name="Henrissat B."/>
            <person name="Hermosa R."/>
            <person name="Hernandez-Onate M."/>
            <person name="Karaffa L."/>
            <person name="Kosti I."/>
            <person name="Le Crom S."/>
            <person name="Lindquist E."/>
            <person name="Lucas S."/>
            <person name="Luebeck M."/>
            <person name="Luebeck P.S."/>
            <person name="Margeot A."/>
            <person name="Metz B."/>
            <person name="Misra M."/>
            <person name="Nevalainen H."/>
            <person name="Omann M."/>
            <person name="Packer N."/>
            <person name="Perrone G."/>
            <person name="Uresti-Rivera E.E."/>
            <person name="Salamov A."/>
            <person name="Schmoll M."/>
            <person name="Seiboth B."/>
            <person name="Shapiro H."/>
            <person name="Sukno S."/>
            <person name="Tamayo-Ramos J.A."/>
            <person name="Tisch D."/>
            <person name="Wiest A."/>
            <person name="Wilkinson H.H."/>
            <person name="Zhang M."/>
            <person name="Coutinho P.M."/>
            <person name="Kenerley C.M."/>
            <person name="Monte E."/>
            <person name="Baker S.E."/>
            <person name="Grigoriev I.V."/>
        </authorList>
    </citation>
    <scope>NUCLEOTIDE SEQUENCE [LARGE SCALE GENOMIC DNA]</scope>
    <source>
        <strain evidence="4">ATCC 20476 / IMI 206040</strain>
    </source>
</reference>
<accession>G9NLL2</accession>
<keyword evidence="2" id="KW-0812">Transmembrane</keyword>
<gene>
    <name evidence="3" type="ORF">TRIATDRAFT_271694</name>
</gene>
<comment type="caution">
    <text evidence="3">The sequence shown here is derived from an EMBL/GenBank/DDBJ whole genome shotgun (WGS) entry which is preliminary data.</text>
</comment>
<name>G9NLL2_HYPAI</name>
<evidence type="ECO:0000256" key="1">
    <source>
        <dbReference type="SAM" id="MobiDB-lite"/>
    </source>
</evidence>
<dbReference type="AlphaFoldDB" id="G9NLL2"/>
<dbReference type="KEGG" id="tatv:25779280"/>
<keyword evidence="2" id="KW-1133">Transmembrane helix</keyword>
<evidence type="ECO:0000313" key="3">
    <source>
        <dbReference type="EMBL" id="EHK48774.1"/>
    </source>
</evidence>
<evidence type="ECO:0000313" key="4">
    <source>
        <dbReference type="Proteomes" id="UP000005426"/>
    </source>
</evidence>
<dbReference type="HOGENOM" id="CLU_1740758_0_0_1"/>
<keyword evidence="2" id="KW-0472">Membrane</keyword>
<dbReference type="EMBL" id="ABDG02000018">
    <property type="protein sequence ID" value="EHK48774.1"/>
    <property type="molecule type" value="Genomic_DNA"/>
</dbReference>
<feature type="compositionally biased region" description="Low complexity" evidence="1">
    <location>
        <begin position="77"/>
        <end position="92"/>
    </location>
</feature>